<dbReference type="EMBL" id="GBXM01047019">
    <property type="protein sequence ID" value="JAH61558.1"/>
    <property type="molecule type" value="Transcribed_RNA"/>
</dbReference>
<dbReference type="EMBL" id="GBXM01026389">
    <property type="protein sequence ID" value="JAH82188.1"/>
    <property type="molecule type" value="Transcribed_RNA"/>
</dbReference>
<dbReference type="EMBL" id="GBXM01002632">
    <property type="protein sequence ID" value="JAI05946.1"/>
    <property type="molecule type" value="Transcribed_RNA"/>
</dbReference>
<sequence length="28" mass="3351">MFKPTLKSVKQLNVIRDHQPNKSSEYVY</sequence>
<evidence type="ECO:0000313" key="1">
    <source>
        <dbReference type="EMBL" id="JAI05946.1"/>
    </source>
</evidence>
<reference evidence="1" key="1">
    <citation type="submission" date="2014-11" db="EMBL/GenBank/DDBJ databases">
        <authorList>
            <person name="Amaro Gonzalez C."/>
        </authorList>
    </citation>
    <scope>NUCLEOTIDE SEQUENCE</scope>
</reference>
<name>A0A0E9XVQ5_ANGAN</name>
<proteinExistence type="predicted"/>
<organism evidence="1">
    <name type="scientific">Anguilla anguilla</name>
    <name type="common">European freshwater eel</name>
    <name type="synonym">Muraena anguilla</name>
    <dbReference type="NCBI Taxonomy" id="7936"/>
    <lineage>
        <taxon>Eukaryota</taxon>
        <taxon>Metazoa</taxon>
        <taxon>Chordata</taxon>
        <taxon>Craniata</taxon>
        <taxon>Vertebrata</taxon>
        <taxon>Euteleostomi</taxon>
        <taxon>Actinopterygii</taxon>
        <taxon>Neopterygii</taxon>
        <taxon>Teleostei</taxon>
        <taxon>Anguilliformes</taxon>
        <taxon>Anguillidae</taxon>
        <taxon>Anguilla</taxon>
    </lineage>
</organism>
<accession>A0A0E9XVQ5</accession>
<reference evidence="1" key="2">
    <citation type="journal article" date="2015" name="Fish Shellfish Immunol.">
        <title>Early steps in the European eel (Anguilla anguilla)-Vibrio vulnificus interaction in the gills: Role of the RtxA13 toxin.</title>
        <authorList>
            <person name="Callol A."/>
            <person name="Pajuelo D."/>
            <person name="Ebbesson L."/>
            <person name="Teles M."/>
            <person name="MacKenzie S."/>
            <person name="Amaro C."/>
        </authorList>
    </citation>
    <scope>NUCLEOTIDE SEQUENCE</scope>
</reference>
<protein>
    <submittedName>
        <fullName evidence="1">Uncharacterized protein</fullName>
    </submittedName>
</protein>
<dbReference type="AlphaFoldDB" id="A0A0E9XVQ5"/>